<evidence type="ECO:0000313" key="2">
    <source>
        <dbReference type="EMBL" id="KAJ1158387.1"/>
    </source>
</evidence>
<protein>
    <submittedName>
        <fullName evidence="2">Uncharacterized protein</fullName>
    </submittedName>
</protein>
<evidence type="ECO:0000256" key="1">
    <source>
        <dbReference type="SAM" id="MobiDB-lite"/>
    </source>
</evidence>
<sequence length="144" mass="15603">MAPRTSNNHPSFPHYTSGADKALLRGALPSPCPPPGDAVNYSSGILSEAVVPLLMSTRGRFLVVGWFKAPAAGRCAATARDPVRRRDHGRWLWMLRGPPGPAGMGHLRQPTWVPWRGQRGERRPGRGPAPPKEPEESGERAEGS</sequence>
<gene>
    <name evidence="2" type="ORF">NDU88_011077</name>
</gene>
<accession>A0AAV7S2X2</accession>
<dbReference type="EMBL" id="JANPWB010000009">
    <property type="protein sequence ID" value="KAJ1158387.1"/>
    <property type="molecule type" value="Genomic_DNA"/>
</dbReference>
<dbReference type="AlphaFoldDB" id="A0AAV7S2X2"/>
<feature type="compositionally biased region" description="Basic and acidic residues" evidence="1">
    <location>
        <begin position="132"/>
        <end position="144"/>
    </location>
</feature>
<keyword evidence="3" id="KW-1185">Reference proteome</keyword>
<feature type="region of interest" description="Disordered" evidence="1">
    <location>
        <begin position="96"/>
        <end position="144"/>
    </location>
</feature>
<name>A0AAV7S2X2_PLEWA</name>
<evidence type="ECO:0000313" key="3">
    <source>
        <dbReference type="Proteomes" id="UP001066276"/>
    </source>
</evidence>
<comment type="caution">
    <text evidence="2">The sequence shown here is derived from an EMBL/GenBank/DDBJ whole genome shotgun (WGS) entry which is preliminary data.</text>
</comment>
<proteinExistence type="predicted"/>
<reference evidence="2" key="1">
    <citation type="journal article" date="2022" name="bioRxiv">
        <title>Sequencing and chromosome-scale assembly of the giantPleurodeles waltlgenome.</title>
        <authorList>
            <person name="Brown T."/>
            <person name="Elewa A."/>
            <person name="Iarovenko S."/>
            <person name="Subramanian E."/>
            <person name="Araus A.J."/>
            <person name="Petzold A."/>
            <person name="Susuki M."/>
            <person name="Suzuki K.-i.T."/>
            <person name="Hayashi T."/>
            <person name="Toyoda A."/>
            <person name="Oliveira C."/>
            <person name="Osipova E."/>
            <person name="Leigh N.D."/>
            <person name="Simon A."/>
            <person name="Yun M.H."/>
        </authorList>
    </citation>
    <scope>NUCLEOTIDE SEQUENCE</scope>
    <source>
        <strain evidence="2">20211129_DDA</strain>
        <tissue evidence="2">Liver</tissue>
    </source>
</reference>
<organism evidence="2 3">
    <name type="scientific">Pleurodeles waltl</name>
    <name type="common">Iberian ribbed newt</name>
    <dbReference type="NCBI Taxonomy" id="8319"/>
    <lineage>
        <taxon>Eukaryota</taxon>
        <taxon>Metazoa</taxon>
        <taxon>Chordata</taxon>
        <taxon>Craniata</taxon>
        <taxon>Vertebrata</taxon>
        <taxon>Euteleostomi</taxon>
        <taxon>Amphibia</taxon>
        <taxon>Batrachia</taxon>
        <taxon>Caudata</taxon>
        <taxon>Salamandroidea</taxon>
        <taxon>Salamandridae</taxon>
        <taxon>Pleurodelinae</taxon>
        <taxon>Pleurodeles</taxon>
    </lineage>
</organism>
<dbReference type="Proteomes" id="UP001066276">
    <property type="component" value="Chromosome 5"/>
</dbReference>